<evidence type="ECO:0000256" key="1">
    <source>
        <dbReference type="SAM" id="Phobius"/>
    </source>
</evidence>
<proteinExistence type="predicted"/>
<accession>A0A3P7YJN1</accession>
<sequence length="56" mass="6658">MARLSLRCSVLLYYISLRCCIIISNIIIFQRLTITKRLPWRIHWKAITLLTKSVQP</sequence>
<organism evidence="2 3">
    <name type="scientific">Haemonchus placei</name>
    <name type="common">Barber's pole worm</name>
    <dbReference type="NCBI Taxonomy" id="6290"/>
    <lineage>
        <taxon>Eukaryota</taxon>
        <taxon>Metazoa</taxon>
        <taxon>Ecdysozoa</taxon>
        <taxon>Nematoda</taxon>
        <taxon>Chromadorea</taxon>
        <taxon>Rhabditida</taxon>
        <taxon>Rhabditina</taxon>
        <taxon>Rhabditomorpha</taxon>
        <taxon>Strongyloidea</taxon>
        <taxon>Trichostrongylidae</taxon>
        <taxon>Haemonchus</taxon>
    </lineage>
</organism>
<evidence type="ECO:0000313" key="3">
    <source>
        <dbReference type="Proteomes" id="UP000268014"/>
    </source>
</evidence>
<keyword evidence="3" id="KW-1185">Reference proteome</keyword>
<dbReference type="AlphaFoldDB" id="A0A3P7YJN1"/>
<name>A0A3P7YJN1_HAEPC</name>
<keyword evidence="1" id="KW-0812">Transmembrane</keyword>
<keyword evidence="1" id="KW-0472">Membrane</keyword>
<dbReference type="Proteomes" id="UP000268014">
    <property type="component" value="Unassembled WGS sequence"/>
</dbReference>
<protein>
    <submittedName>
        <fullName evidence="2">Uncharacterized protein</fullName>
    </submittedName>
</protein>
<evidence type="ECO:0000313" key="2">
    <source>
        <dbReference type="EMBL" id="VDO40412.1"/>
    </source>
</evidence>
<keyword evidence="1" id="KW-1133">Transmembrane helix</keyword>
<gene>
    <name evidence="2" type="ORF">HPLM_LOCUS10522</name>
</gene>
<reference evidence="2 3" key="1">
    <citation type="submission" date="2018-11" db="EMBL/GenBank/DDBJ databases">
        <authorList>
            <consortium name="Pathogen Informatics"/>
        </authorList>
    </citation>
    <scope>NUCLEOTIDE SEQUENCE [LARGE SCALE GENOMIC DNA]</scope>
    <source>
        <strain evidence="2 3">MHpl1</strain>
    </source>
</reference>
<feature type="transmembrane region" description="Helical" evidence="1">
    <location>
        <begin position="12"/>
        <end position="32"/>
    </location>
</feature>
<dbReference type="EMBL" id="UZAF01017320">
    <property type="protein sequence ID" value="VDO40412.1"/>
    <property type="molecule type" value="Genomic_DNA"/>
</dbReference>